<dbReference type="InterPro" id="IPR027417">
    <property type="entry name" value="P-loop_NTPase"/>
</dbReference>
<evidence type="ECO:0000313" key="9">
    <source>
        <dbReference type="EMBL" id="MEB4794199.1"/>
    </source>
</evidence>
<dbReference type="PANTHER" id="PTHR43166:SF30">
    <property type="entry name" value="METHIONINE IMPORT ATP-BINDING PROTEIN METN"/>
    <property type="match status" value="1"/>
</dbReference>
<dbReference type="Gene3D" id="3.40.50.300">
    <property type="entry name" value="P-loop containing nucleotide triphosphate hydrolases"/>
    <property type="match status" value="1"/>
</dbReference>
<dbReference type="InterPro" id="IPR050086">
    <property type="entry name" value="MetN_ABC_transporter-like"/>
</dbReference>
<dbReference type="InterPro" id="IPR018449">
    <property type="entry name" value="NIL_domain"/>
</dbReference>
<evidence type="ECO:0000256" key="5">
    <source>
        <dbReference type="ARBA" id="ARBA00022967"/>
    </source>
</evidence>
<protein>
    <submittedName>
        <fullName evidence="9">Methionine ABC transporter ATP-binding protein</fullName>
    </submittedName>
</protein>
<dbReference type="SUPFAM" id="SSF52540">
    <property type="entry name" value="P-loop containing nucleoside triphosphate hydrolases"/>
    <property type="match status" value="1"/>
</dbReference>
<dbReference type="EMBL" id="JAROBY010000016">
    <property type="protein sequence ID" value="MEB4794199.1"/>
    <property type="molecule type" value="Genomic_DNA"/>
</dbReference>
<evidence type="ECO:0000256" key="7">
    <source>
        <dbReference type="ARBA" id="ARBA00023136"/>
    </source>
</evidence>
<dbReference type="PROSITE" id="PS00211">
    <property type="entry name" value="ABC_TRANSPORTER_1"/>
    <property type="match status" value="1"/>
</dbReference>
<keyword evidence="10" id="KW-1185">Reference proteome</keyword>
<dbReference type="Pfam" id="PF00005">
    <property type="entry name" value="ABC_tran"/>
    <property type="match status" value="1"/>
</dbReference>
<sequence>MIELRNVSKTFEQKGVRVEAVKQANIQIHKGEIFGVIGYSGAGKSSLLRCINYLEKPTSGSIQINGVEMSQLNENDLRMMRRKIGMIFQHFNLLSSGTVYQNVAAPLQLAKVPRKMIDAKVRELLELVGLEDKEKSYPRQLSGGQKQRVAIARALANDPEILLCDEATSALDPQTTESILDLLLDINRKYEITIVLITHEMHVIKKICDRVAVMDNGRIVEQGSVIDLFYSPQTNTSRKFIQGVFDMEIPELLLSKLRNSGKTSLLLRASFIGESVTEPVLADLTAKYGLRPSIIYGNITQIKESIFGMLVLHITGDRVIIENGIRFLKEQNLKIEVIQDVE</sequence>
<evidence type="ECO:0000256" key="4">
    <source>
        <dbReference type="ARBA" id="ARBA00022840"/>
    </source>
</evidence>
<keyword evidence="7" id="KW-0472">Membrane</keyword>
<feature type="domain" description="ABC transporter" evidence="8">
    <location>
        <begin position="2"/>
        <end position="241"/>
    </location>
</feature>
<evidence type="ECO:0000259" key="8">
    <source>
        <dbReference type="PROSITE" id="PS50893"/>
    </source>
</evidence>
<keyword evidence="5" id="KW-1278">Translocase</keyword>
<evidence type="ECO:0000256" key="1">
    <source>
        <dbReference type="ARBA" id="ARBA00022448"/>
    </source>
</evidence>
<reference evidence="9 10" key="1">
    <citation type="submission" date="2023-03" db="EMBL/GenBank/DDBJ databases">
        <title>Bacillus Genome Sequencing.</title>
        <authorList>
            <person name="Dunlap C."/>
        </authorList>
    </citation>
    <scope>NUCLEOTIDE SEQUENCE [LARGE SCALE GENOMIC DNA]</scope>
    <source>
        <strain evidence="9 10">NRS-1351</strain>
    </source>
</reference>
<dbReference type="Proteomes" id="UP001355653">
    <property type="component" value="Unassembled WGS sequence"/>
</dbReference>
<evidence type="ECO:0000256" key="6">
    <source>
        <dbReference type="ARBA" id="ARBA00022970"/>
    </source>
</evidence>
<dbReference type="RefSeq" id="WP_127448953.1">
    <property type="nucleotide sequence ID" value="NZ_JAROBY010000016.1"/>
</dbReference>
<keyword evidence="4 9" id="KW-0067">ATP-binding</keyword>
<dbReference type="InterPro" id="IPR003439">
    <property type="entry name" value="ABC_transporter-like_ATP-bd"/>
</dbReference>
<keyword evidence="3" id="KW-0547">Nucleotide-binding</keyword>
<organism evidence="9 10">
    <name type="scientific">Paenibacillus chondroitinus</name>
    <dbReference type="NCBI Taxonomy" id="59842"/>
    <lineage>
        <taxon>Bacteria</taxon>
        <taxon>Bacillati</taxon>
        <taxon>Bacillota</taxon>
        <taxon>Bacilli</taxon>
        <taxon>Bacillales</taxon>
        <taxon>Paenibacillaceae</taxon>
        <taxon>Paenibacillus</taxon>
    </lineage>
</organism>
<gene>
    <name evidence="9" type="ORF">P5G65_09860</name>
</gene>
<dbReference type="InterPro" id="IPR045865">
    <property type="entry name" value="ACT-like_dom_sf"/>
</dbReference>
<dbReference type="InterPro" id="IPR017871">
    <property type="entry name" value="ABC_transporter-like_CS"/>
</dbReference>
<proteinExistence type="predicted"/>
<dbReference type="CDD" id="cd03258">
    <property type="entry name" value="ABC_MetN_methionine_transporter"/>
    <property type="match status" value="1"/>
</dbReference>
<dbReference type="InterPro" id="IPR003593">
    <property type="entry name" value="AAA+_ATPase"/>
</dbReference>
<dbReference type="GO" id="GO:0005524">
    <property type="term" value="F:ATP binding"/>
    <property type="evidence" value="ECO:0007669"/>
    <property type="project" value="UniProtKB-KW"/>
</dbReference>
<dbReference type="InterPro" id="IPR041701">
    <property type="entry name" value="MetN_ABC"/>
</dbReference>
<accession>A0ABU6D917</accession>
<evidence type="ECO:0000256" key="3">
    <source>
        <dbReference type="ARBA" id="ARBA00022741"/>
    </source>
</evidence>
<keyword evidence="2" id="KW-1003">Cell membrane</keyword>
<dbReference type="Gene3D" id="3.30.70.260">
    <property type="match status" value="1"/>
</dbReference>
<comment type="caution">
    <text evidence="9">The sequence shown here is derived from an EMBL/GenBank/DDBJ whole genome shotgun (WGS) entry which is preliminary data.</text>
</comment>
<keyword evidence="1" id="KW-0813">Transport</keyword>
<dbReference type="PANTHER" id="PTHR43166">
    <property type="entry name" value="AMINO ACID IMPORT ATP-BINDING PROTEIN"/>
    <property type="match status" value="1"/>
</dbReference>
<name>A0ABU6D917_9BACL</name>
<dbReference type="PROSITE" id="PS50893">
    <property type="entry name" value="ABC_TRANSPORTER_2"/>
    <property type="match status" value="1"/>
</dbReference>
<keyword evidence="6" id="KW-0029">Amino-acid transport</keyword>
<evidence type="ECO:0000313" key="10">
    <source>
        <dbReference type="Proteomes" id="UP001355653"/>
    </source>
</evidence>
<dbReference type="SMART" id="SM00382">
    <property type="entry name" value="AAA"/>
    <property type="match status" value="1"/>
</dbReference>
<dbReference type="SMART" id="SM00930">
    <property type="entry name" value="NIL"/>
    <property type="match status" value="1"/>
</dbReference>
<dbReference type="SUPFAM" id="SSF55021">
    <property type="entry name" value="ACT-like"/>
    <property type="match status" value="1"/>
</dbReference>
<evidence type="ECO:0000256" key="2">
    <source>
        <dbReference type="ARBA" id="ARBA00022475"/>
    </source>
</evidence>
<dbReference type="Pfam" id="PF09383">
    <property type="entry name" value="NIL"/>
    <property type="match status" value="1"/>
</dbReference>